<dbReference type="InterPro" id="IPR000182">
    <property type="entry name" value="GNAT_dom"/>
</dbReference>
<sequence length="175" mass="19605">MLPHDLGDGFDLVPRDLSTVDEMLALTSANLVRLREWEPWAQGEQTREGLVRYTEALMADAVAGRHIPTVLRFDGMPIGSVTCRIDRQQRVAELGYWIDAAFEGRGIVTRACRAILEELEAQDITRAEVHAATGNDRSRRVAERLGFTLERVRPKSFPVAGVRHDLAIYVLELPA</sequence>
<feature type="domain" description="N-acetyltransferase" evidence="1">
    <location>
        <begin position="21"/>
        <end position="169"/>
    </location>
</feature>
<accession>A0A3E0VQB0</accession>
<dbReference type="GO" id="GO:0008999">
    <property type="term" value="F:protein-N-terminal-alanine acetyltransferase activity"/>
    <property type="evidence" value="ECO:0007669"/>
    <property type="project" value="TreeGrafter"/>
</dbReference>
<evidence type="ECO:0000313" key="3">
    <source>
        <dbReference type="Proteomes" id="UP000256709"/>
    </source>
</evidence>
<dbReference type="Gene3D" id="3.40.630.30">
    <property type="match status" value="1"/>
</dbReference>
<dbReference type="PANTHER" id="PTHR43441">
    <property type="entry name" value="RIBOSOMAL-PROTEIN-SERINE ACETYLTRANSFERASE"/>
    <property type="match status" value="1"/>
</dbReference>
<proteinExistence type="predicted"/>
<dbReference type="RefSeq" id="WP_116283332.1">
    <property type="nucleotide sequence ID" value="NZ_NBXA01000022.1"/>
</dbReference>
<dbReference type="PANTHER" id="PTHR43441:SF10">
    <property type="entry name" value="ACETYLTRANSFERASE"/>
    <property type="match status" value="1"/>
</dbReference>
<dbReference type="InterPro" id="IPR051908">
    <property type="entry name" value="Ribosomal_N-acetyltransferase"/>
</dbReference>
<name>A0A3E0VQB0_9MICO</name>
<dbReference type="PROSITE" id="PS51186">
    <property type="entry name" value="GNAT"/>
    <property type="match status" value="1"/>
</dbReference>
<dbReference type="EMBL" id="NBXA01000022">
    <property type="protein sequence ID" value="RFA11891.1"/>
    <property type="molecule type" value="Genomic_DNA"/>
</dbReference>
<dbReference type="GO" id="GO:0005737">
    <property type="term" value="C:cytoplasm"/>
    <property type="evidence" value="ECO:0007669"/>
    <property type="project" value="TreeGrafter"/>
</dbReference>
<dbReference type="GO" id="GO:1990189">
    <property type="term" value="F:protein N-terminal-serine acetyltransferase activity"/>
    <property type="evidence" value="ECO:0007669"/>
    <property type="project" value="TreeGrafter"/>
</dbReference>
<dbReference type="AlphaFoldDB" id="A0A3E0VQB0"/>
<protein>
    <recommendedName>
        <fullName evidence="1">N-acetyltransferase domain-containing protein</fullName>
    </recommendedName>
</protein>
<gene>
    <name evidence="2" type="ORF">B7R21_11120</name>
</gene>
<dbReference type="Pfam" id="PF13302">
    <property type="entry name" value="Acetyltransf_3"/>
    <property type="match status" value="1"/>
</dbReference>
<reference evidence="2 3" key="1">
    <citation type="submission" date="2017-04" db="EMBL/GenBank/DDBJ databases">
        <title>Comparative genome analysis of Subtercola boreus.</title>
        <authorList>
            <person name="Cho Y.-J."/>
            <person name="Cho A."/>
            <person name="Kim O.-S."/>
            <person name="Lee J.-I."/>
        </authorList>
    </citation>
    <scope>NUCLEOTIDE SEQUENCE [LARGE SCALE GENOMIC DNA]</scope>
    <source>
        <strain evidence="2 3">P27444</strain>
    </source>
</reference>
<comment type="caution">
    <text evidence="2">The sequence shown here is derived from an EMBL/GenBank/DDBJ whole genome shotgun (WGS) entry which is preliminary data.</text>
</comment>
<dbReference type="SUPFAM" id="SSF55729">
    <property type="entry name" value="Acyl-CoA N-acyltransferases (Nat)"/>
    <property type="match status" value="1"/>
</dbReference>
<evidence type="ECO:0000313" key="2">
    <source>
        <dbReference type="EMBL" id="RFA11891.1"/>
    </source>
</evidence>
<dbReference type="Proteomes" id="UP000256709">
    <property type="component" value="Unassembled WGS sequence"/>
</dbReference>
<dbReference type="InterPro" id="IPR016181">
    <property type="entry name" value="Acyl_CoA_acyltransferase"/>
</dbReference>
<dbReference type="OrthoDB" id="5191051at2"/>
<evidence type="ECO:0000259" key="1">
    <source>
        <dbReference type="PROSITE" id="PS51186"/>
    </source>
</evidence>
<organism evidence="2 3">
    <name type="scientific">Subtercola boreus</name>
    <dbReference type="NCBI Taxonomy" id="120213"/>
    <lineage>
        <taxon>Bacteria</taxon>
        <taxon>Bacillati</taxon>
        <taxon>Actinomycetota</taxon>
        <taxon>Actinomycetes</taxon>
        <taxon>Micrococcales</taxon>
        <taxon>Microbacteriaceae</taxon>
        <taxon>Subtercola</taxon>
    </lineage>
</organism>